<dbReference type="PANTHER" id="PTHR31377:SF0">
    <property type="entry name" value="AGMATINE DEIMINASE-RELATED"/>
    <property type="match status" value="1"/>
</dbReference>
<organism evidence="3 4">
    <name type="scientific">Caenimonas sedimenti</name>
    <dbReference type="NCBI Taxonomy" id="2596921"/>
    <lineage>
        <taxon>Bacteria</taxon>
        <taxon>Pseudomonadati</taxon>
        <taxon>Pseudomonadota</taxon>
        <taxon>Betaproteobacteria</taxon>
        <taxon>Burkholderiales</taxon>
        <taxon>Comamonadaceae</taxon>
        <taxon>Caenimonas</taxon>
    </lineage>
</organism>
<evidence type="ECO:0000256" key="1">
    <source>
        <dbReference type="ARBA" id="ARBA00022801"/>
    </source>
</evidence>
<dbReference type="Pfam" id="PF04371">
    <property type="entry name" value="PAD_porph"/>
    <property type="match status" value="1"/>
</dbReference>
<reference evidence="3 4" key="1">
    <citation type="submission" date="2019-07" db="EMBL/GenBank/DDBJ databases">
        <title>Caenimonas sedimenti sp. nov., isolated from activated sludge.</title>
        <authorList>
            <person name="Xu J."/>
        </authorList>
    </citation>
    <scope>NUCLEOTIDE SEQUENCE [LARGE SCALE GENOMIC DNA]</scope>
    <source>
        <strain evidence="3 4">HX-9-20</strain>
    </source>
</reference>
<dbReference type="GO" id="GO:0004668">
    <property type="term" value="F:protein-arginine deiminase activity"/>
    <property type="evidence" value="ECO:0007669"/>
    <property type="project" value="InterPro"/>
</dbReference>
<keyword evidence="1" id="KW-0378">Hydrolase</keyword>
<evidence type="ECO:0000256" key="2">
    <source>
        <dbReference type="SAM" id="MobiDB-lite"/>
    </source>
</evidence>
<evidence type="ECO:0000313" key="4">
    <source>
        <dbReference type="Proteomes" id="UP000318199"/>
    </source>
</evidence>
<gene>
    <name evidence="3" type="ORF">FN976_21160</name>
</gene>
<dbReference type="AlphaFoldDB" id="A0A562ZKI9"/>
<comment type="caution">
    <text evidence="3">The sequence shown here is derived from an EMBL/GenBank/DDBJ whole genome shotgun (WGS) entry which is preliminary data.</text>
</comment>
<evidence type="ECO:0000313" key="3">
    <source>
        <dbReference type="EMBL" id="TWO68907.1"/>
    </source>
</evidence>
<dbReference type="EMBL" id="VOBQ01000017">
    <property type="protein sequence ID" value="TWO68907.1"/>
    <property type="molecule type" value="Genomic_DNA"/>
</dbReference>
<name>A0A562ZKI9_9BURK</name>
<dbReference type="GO" id="GO:0047632">
    <property type="term" value="F:agmatine deiminase activity"/>
    <property type="evidence" value="ECO:0007669"/>
    <property type="project" value="TreeGrafter"/>
</dbReference>
<dbReference type="Gene3D" id="3.75.10.10">
    <property type="entry name" value="L-arginine/glycine Amidinotransferase, Chain A"/>
    <property type="match status" value="1"/>
</dbReference>
<dbReference type="InterPro" id="IPR007466">
    <property type="entry name" value="Peptidyl-Arg-deiminase_porph"/>
</dbReference>
<accession>A0A562ZKI9</accession>
<keyword evidence="4" id="KW-1185">Reference proteome</keyword>
<dbReference type="PANTHER" id="PTHR31377">
    <property type="entry name" value="AGMATINE DEIMINASE-RELATED"/>
    <property type="match status" value="1"/>
</dbReference>
<sequence length="486" mass="53450">MPGTRPRGCRRKRWPISRCGTERSRATKSPWRHNARSRSDRPMSRSEPASWSRRRCLHAAAALFAGMALPLNAAADGPQTEGARLTADFDPIGAMWLGYDAGHEAFTGDLAQALWPHVPIRMLVRDPQARVRAMALLADRGLDAGKVQFTEDRSAHFFVRDSAVFGVDGDGRPFIVDFRWTGYGLGNWCRRRHGTNTVEAAACAATLDRDAGAVDERLAEALRLPRFTTSLAMEGGGVEVNGQGLLIAHTALWRRRNGGMARDALEAQMLALPGIRKVIWIPFGLAHDAPHRATITGPYVGWGTGGHTDEFVRFADENTVLLAWVDEAEANLHPVARLNRERMQANLEVLRASTDQRGRPLRVVKVPLPRVVERPVVLRADADTAYSEQWSATTFPPAEGRREGDTVLQVATTSYLNHVVANGLVLLPDYVPHGTPPALQERVLRRYEAAFPGRTIRFIDCMGANWVGAGAHCASLGQPRARPGWG</sequence>
<dbReference type="OrthoDB" id="9808013at2"/>
<dbReference type="Proteomes" id="UP000318199">
    <property type="component" value="Unassembled WGS sequence"/>
</dbReference>
<dbReference type="GO" id="GO:0009446">
    <property type="term" value="P:putrescine biosynthetic process"/>
    <property type="evidence" value="ECO:0007669"/>
    <property type="project" value="InterPro"/>
</dbReference>
<protein>
    <submittedName>
        <fullName evidence="3">Agmatine deiminase family protein</fullName>
    </submittedName>
</protein>
<dbReference type="SUPFAM" id="SSF55909">
    <property type="entry name" value="Pentein"/>
    <property type="match status" value="1"/>
</dbReference>
<feature type="region of interest" description="Disordered" evidence="2">
    <location>
        <begin position="1"/>
        <end position="50"/>
    </location>
</feature>
<proteinExistence type="predicted"/>